<comment type="caution">
    <text evidence="24">The sequence shown here is derived from an EMBL/GenBank/DDBJ whole genome shotgun (WGS) entry which is preliminary data.</text>
</comment>
<comment type="subunit">
    <text evidence="19">Component of the cbb3-type cytochrome c oxidase.</text>
</comment>
<dbReference type="Pfam" id="PF13442">
    <property type="entry name" value="Cytochrome_CBB3"/>
    <property type="match status" value="2"/>
</dbReference>
<evidence type="ECO:0000256" key="9">
    <source>
        <dbReference type="ARBA" id="ARBA00022692"/>
    </source>
</evidence>
<sequence length="301" mass="32837">MADFVSDFWSYYVIALSVFGIVFCLFVLISNSRRPEPTADNTTGHVWDGDIREANNPLPRWWMILFLVTVAFSIGYLIYYPGLGKFPGIGGWTSVRQYHEERAQLEASVAPIYASFAGKSPDELMNNPEALAIGQRLFLNNCAQCHGANARGGLHFPNLTDGDWLHGGDSEAIVETITEGRHGMMPPQAANFDSPADIENTAQYVLSLSGSATDPIKAQKGKKGFQVCAACHGPDGKGNQDIGAPNLTDKVWLHGGGLRGVMYAINNGFDSQMPVFGETFTKEQIDVLAAYVMSLSHNKKN</sequence>
<dbReference type="NCBIfam" id="TIGR00782">
    <property type="entry name" value="ccoP"/>
    <property type="match status" value="1"/>
</dbReference>
<feature type="domain" description="Cytochrome c" evidence="23">
    <location>
        <begin position="216"/>
        <end position="296"/>
    </location>
</feature>
<dbReference type="Proteomes" id="UP000270261">
    <property type="component" value="Unassembled WGS sequence"/>
</dbReference>
<dbReference type="OrthoDB" id="9811281at2"/>
<dbReference type="PANTHER" id="PTHR33751:SF1">
    <property type="entry name" value="CBB3-TYPE CYTOCHROME C OXIDASE SUBUNIT FIXP"/>
    <property type="match status" value="1"/>
</dbReference>
<protein>
    <recommendedName>
        <fullName evidence="19">Cbb3-type cytochrome c oxidase subunit</fullName>
    </recommendedName>
</protein>
<dbReference type="GO" id="GO:0009055">
    <property type="term" value="F:electron transfer activity"/>
    <property type="evidence" value="ECO:0007669"/>
    <property type="project" value="InterPro"/>
</dbReference>
<name>A0A426FPA2_9BURK</name>
<keyword evidence="18 19" id="KW-0472">Membrane</keyword>
<dbReference type="PROSITE" id="PS51007">
    <property type="entry name" value="CYTC"/>
    <property type="match status" value="2"/>
</dbReference>
<dbReference type="GO" id="GO:0016491">
    <property type="term" value="F:oxidoreductase activity"/>
    <property type="evidence" value="ECO:0007669"/>
    <property type="project" value="UniProtKB-KW"/>
</dbReference>
<dbReference type="GO" id="GO:0006119">
    <property type="term" value="P:oxidative phosphorylation"/>
    <property type="evidence" value="ECO:0007669"/>
    <property type="project" value="UniProtKB-UniPathway"/>
</dbReference>
<evidence type="ECO:0000256" key="1">
    <source>
        <dbReference type="ARBA" id="ARBA00004533"/>
    </source>
</evidence>
<keyword evidence="16 19" id="KW-0408">Iron</keyword>
<feature type="binding site" description="axial binding residue" evidence="20">
    <location>
        <position position="185"/>
    </location>
    <ligand>
        <name>heme c</name>
        <dbReference type="ChEBI" id="CHEBI:61717"/>
        <label>2</label>
    </ligand>
    <ligandPart>
        <name>Fe</name>
        <dbReference type="ChEBI" id="CHEBI:18248"/>
    </ligandPart>
</feature>
<dbReference type="AlphaFoldDB" id="A0A426FPA2"/>
<evidence type="ECO:0000256" key="6">
    <source>
        <dbReference type="ARBA" id="ARBA00022519"/>
    </source>
</evidence>
<evidence type="ECO:0000256" key="18">
    <source>
        <dbReference type="ARBA" id="ARBA00023136"/>
    </source>
</evidence>
<evidence type="ECO:0000256" key="7">
    <source>
        <dbReference type="ARBA" id="ARBA00022617"/>
    </source>
</evidence>
<feature type="binding site" description="covalent" evidence="21">
    <location>
        <position position="231"/>
    </location>
    <ligand>
        <name>heme c</name>
        <dbReference type="ChEBI" id="CHEBI:61717"/>
        <label>2</label>
    </ligand>
</feature>
<feature type="transmembrane region" description="Helical" evidence="22">
    <location>
        <begin position="61"/>
        <end position="79"/>
    </location>
</feature>
<evidence type="ECO:0000259" key="23">
    <source>
        <dbReference type="PROSITE" id="PS51007"/>
    </source>
</evidence>
<dbReference type="Gene3D" id="6.10.280.130">
    <property type="match status" value="1"/>
</dbReference>
<evidence type="ECO:0000256" key="21">
    <source>
        <dbReference type="PIRSR" id="PIRSR000006-2"/>
    </source>
</evidence>
<gene>
    <name evidence="24" type="primary">ccoP</name>
    <name evidence="24" type="ORF">EHV23_14525</name>
</gene>
<evidence type="ECO:0000256" key="15">
    <source>
        <dbReference type="ARBA" id="ARBA00023002"/>
    </source>
</evidence>
<evidence type="ECO:0000256" key="11">
    <source>
        <dbReference type="ARBA" id="ARBA00022737"/>
    </source>
</evidence>
<evidence type="ECO:0000256" key="3">
    <source>
        <dbReference type="ARBA" id="ARBA00006113"/>
    </source>
</evidence>
<keyword evidence="4 19" id="KW-0813">Transport</keyword>
<evidence type="ECO:0000256" key="20">
    <source>
        <dbReference type="PIRSR" id="PIRSR000006-1"/>
    </source>
</evidence>
<feature type="binding site" description="covalent" evidence="21">
    <location>
        <position position="228"/>
    </location>
    <ligand>
        <name>heme c</name>
        <dbReference type="ChEBI" id="CHEBI:61717"/>
        <label>2</label>
    </ligand>
</feature>
<comment type="function">
    <text evidence="19">C-type cytochrome. Part of the cbb3-type cytochrome c oxidase complex.</text>
</comment>
<keyword evidence="15 19" id="KW-0560">Oxidoreductase</keyword>
<evidence type="ECO:0000256" key="17">
    <source>
        <dbReference type="ARBA" id="ARBA00023065"/>
    </source>
</evidence>
<proteinExistence type="inferred from homology"/>
<feature type="domain" description="Cytochrome c" evidence="23">
    <location>
        <begin position="129"/>
        <end position="209"/>
    </location>
</feature>
<feature type="binding site" description="covalent" evidence="21">
    <location>
        <position position="142"/>
    </location>
    <ligand>
        <name>heme c</name>
        <dbReference type="ChEBI" id="CHEBI:61717"/>
        <label>1</label>
    </ligand>
</feature>
<dbReference type="InterPro" id="IPR050597">
    <property type="entry name" value="Cytochrome_c_Oxidase_Subunit"/>
</dbReference>
<keyword evidence="14 22" id="KW-1133">Transmembrane helix</keyword>
<evidence type="ECO:0000256" key="16">
    <source>
        <dbReference type="ARBA" id="ARBA00023004"/>
    </source>
</evidence>
<reference evidence="24 25" key="1">
    <citation type="submission" date="2018-11" db="EMBL/GenBank/DDBJ databases">
        <title>Genome sequencing of Lautropia sp. KCOM 2505 (= ChDC F240).</title>
        <authorList>
            <person name="Kook J.-K."/>
            <person name="Park S.-N."/>
            <person name="Lim Y.K."/>
        </authorList>
    </citation>
    <scope>NUCLEOTIDE SEQUENCE [LARGE SCALE GENOMIC DNA]</scope>
    <source>
        <strain evidence="24 25">KCOM 2505</strain>
    </source>
</reference>
<feature type="binding site" description="covalent" evidence="21">
    <location>
        <position position="145"/>
    </location>
    <ligand>
        <name>heme c</name>
        <dbReference type="ChEBI" id="CHEBI:61717"/>
        <label>1</label>
    </ligand>
</feature>
<keyword evidence="5 19" id="KW-1003">Cell membrane</keyword>
<evidence type="ECO:0000313" key="24">
    <source>
        <dbReference type="EMBL" id="RRN44497.1"/>
    </source>
</evidence>
<keyword evidence="13 19" id="KW-0249">Electron transport</keyword>
<dbReference type="PIRSF" id="PIRSF000006">
    <property type="entry name" value="Cbb3-Cox_fixP"/>
    <property type="match status" value="1"/>
</dbReference>
<evidence type="ECO:0000313" key="25">
    <source>
        <dbReference type="Proteomes" id="UP000270261"/>
    </source>
</evidence>
<dbReference type="Pfam" id="PF14715">
    <property type="entry name" value="FixP_N"/>
    <property type="match status" value="1"/>
</dbReference>
<dbReference type="SUPFAM" id="SSF46626">
    <property type="entry name" value="Cytochrome c"/>
    <property type="match status" value="2"/>
</dbReference>
<keyword evidence="8 19" id="KW-0679">Respiratory chain</keyword>
<dbReference type="GO" id="GO:1902600">
    <property type="term" value="P:proton transmembrane transport"/>
    <property type="evidence" value="ECO:0007669"/>
    <property type="project" value="UniProtKB-KW"/>
</dbReference>
<feature type="binding site" description="axial binding residue" evidence="20">
    <location>
        <position position="146"/>
    </location>
    <ligand>
        <name>heme c</name>
        <dbReference type="ChEBI" id="CHEBI:61717"/>
        <label>1</label>
    </ligand>
    <ligandPart>
        <name>Fe</name>
        <dbReference type="ChEBI" id="CHEBI:18248"/>
    </ligandPart>
</feature>
<keyword evidence="12 19" id="KW-0375">Hydrogen ion transport</keyword>
<comment type="cofactor">
    <cofactor evidence="19 21">
        <name>heme c</name>
        <dbReference type="ChEBI" id="CHEBI:61717"/>
    </cofactor>
    <text evidence="19 21">Binds 2 heme C groups per subunit.</text>
</comment>
<keyword evidence="25" id="KW-1185">Reference proteome</keyword>
<evidence type="ECO:0000256" key="10">
    <source>
        <dbReference type="ARBA" id="ARBA00022723"/>
    </source>
</evidence>
<feature type="binding site" description="axial binding residue" evidence="20">
    <location>
        <position position="232"/>
    </location>
    <ligand>
        <name>heme c</name>
        <dbReference type="ChEBI" id="CHEBI:61717"/>
        <label>2</label>
    </ligand>
    <ligandPart>
        <name>Fe</name>
        <dbReference type="ChEBI" id="CHEBI:18248"/>
    </ligandPart>
</feature>
<dbReference type="EMBL" id="RRUE01000002">
    <property type="protein sequence ID" value="RRN44497.1"/>
    <property type="molecule type" value="Genomic_DNA"/>
</dbReference>
<dbReference type="InterPro" id="IPR032858">
    <property type="entry name" value="CcoP_N"/>
</dbReference>
<dbReference type="GO" id="GO:0020037">
    <property type="term" value="F:heme binding"/>
    <property type="evidence" value="ECO:0007669"/>
    <property type="project" value="InterPro"/>
</dbReference>
<keyword evidence="9 22" id="KW-0812">Transmembrane</keyword>
<evidence type="ECO:0000256" key="4">
    <source>
        <dbReference type="ARBA" id="ARBA00022448"/>
    </source>
</evidence>
<evidence type="ECO:0000256" key="5">
    <source>
        <dbReference type="ARBA" id="ARBA00022475"/>
    </source>
</evidence>
<keyword evidence="17 19" id="KW-0406">Ion transport</keyword>
<dbReference type="GO" id="GO:0046872">
    <property type="term" value="F:metal ion binding"/>
    <property type="evidence" value="ECO:0007669"/>
    <property type="project" value="UniProtKB-KW"/>
</dbReference>
<keyword evidence="11" id="KW-0677">Repeat</keyword>
<organism evidence="24 25">
    <name type="scientific">Lautropia dentalis</name>
    <dbReference type="NCBI Taxonomy" id="2490857"/>
    <lineage>
        <taxon>Bacteria</taxon>
        <taxon>Pseudomonadati</taxon>
        <taxon>Pseudomonadota</taxon>
        <taxon>Betaproteobacteria</taxon>
        <taxon>Burkholderiales</taxon>
        <taxon>Burkholderiaceae</taxon>
        <taxon>Lautropia</taxon>
    </lineage>
</organism>
<dbReference type="RefSeq" id="WP_125096689.1">
    <property type="nucleotide sequence ID" value="NZ_RRUE01000002.1"/>
</dbReference>
<evidence type="ECO:0000256" key="13">
    <source>
        <dbReference type="ARBA" id="ARBA00022982"/>
    </source>
</evidence>
<evidence type="ECO:0000256" key="22">
    <source>
        <dbReference type="SAM" id="Phobius"/>
    </source>
</evidence>
<dbReference type="InterPro" id="IPR038414">
    <property type="entry name" value="CcoP_N_sf"/>
</dbReference>
<dbReference type="InterPro" id="IPR009056">
    <property type="entry name" value="Cyt_c-like_dom"/>
</dbReference>
<dbReference type="Gene3D" id="1.10.760.10">
    <property type="entry name" value="Cytochrome c-like domain"/>
    <property type="match status" value="2"/>
</dbReference>
<dbReference type="GO" id="GO:0005886">
    <property type="term" value="C:plasma membrane"/>
    <property type="evidence" value="ECO:0007669"/>
    <property type="project" value="UniProtKB-SubCell"/>
</dbReference>
<feature type="binding site" description="axial binding residue" evidence="20">
    <location>
        <position position="273"/>
    </location>
    <ligand>
        <name>heme c</name>
        <dbReference type="ChEBI" id="CHEBI:61717"/>
        <label>1</label>
    </ligand>
    <ligandPart>
        <name>Fe</name>
        <dbReference type="ChEBI" id="CHEBI:18248"/>
    </ligandPart>
</feature>
<dbReference type="InterPro" id="IPR004678">
    <property type="entry name" value="Cyt_c_oxidase_cbb3_su3"/>
</dbReference>
<accession>A0A426FPA2</accession>
<comment type="subcellular location">
    <subcellularLocation>
        <location evidence="1 19">Cell inner membrane</location>
    </subcellularLocation>
</comment>
<feature type="transmembrane region" description="Helical" evidence="22">
    <location>
        <begin position="12"/>
        <end position="29"/>
    </location>
</feature>
<evidence type="ECO:0000256" key="2">
    <source>
        <dbReference type="ARBA" id="ARBA00004673"/>
    </source>
</evidence>
<evidence type="ECO:0000256" key="8">
    <source>
        <dbReference type="ARBA" id="ARBA00022660"/>
    </source>
</evidence>
<keyword evidence="6 19" id="KW-0997">Cell inner membrane</keyword>
<comment type="similarity">
    <text evidence="3 19">Belongs to the CcoP / FixP family.</text>
</comment>
<comment type="pathway">
    <text evidence="2 19">Energy metabolism; oxidative phosphorylation.</text>
</comment>
<evidence type="ECO:0000256" key="19">
    <source>
        <dbReference type="PIRNR" id="PIRNR000006"/>
    </source>
</evidence>
<keyword evidence="10 19" id="KW-0479">Metal-binding</keyword>
<dbReference type="UniPathway" id="UPA00705"/>
<evidence type="ECO:0000256" key="12">
    <source>
        <dbReference type="ARBA" id="ARBA00022781"/>
    </source>
</evidence>
<dbReference type="InterPro" id="IPR036909">
    <property type="entry name" value="Cyt_c-like_dom_sf"/>
</dbReference>
<evidence type="ECO:0000256" key="14">
    <source>
        <dbReference type="ARBA" id="ARBA00022989"/>
    </source>
</evidence>
<dbReference type="PANTHER" id="PTHR33751">
    <property type="entry name" value="CBB3-TYPE CYTOCHROME C OXIDASE SUBUNIT FIXP"/>
    <property type="match status" value="1"/>
</dbReference>
<keyword evidence="7 19" id="KW-0349">Heme</keyword>